<dbReference type="RefSeq" id="WP_095499475.1">
    <property type="nucleotide sequence ID" value="NZ_BSPO01000003.1"/>
</dbReference>
<evidence type="ECO:0000313" key="7">
    <source>
        <dbReference type="Proteomes" id="UP001157439"/>
    </source>
</evidence>
<keyword evidence="3" id="KW-0443">Lipid metabolism</keyword>
<organism evidence="6 7">
    <name type="scientific">Paraferrimonas haliotis</name>
    <dbReference type="NCBI Taxonomy" id="2013866"/>
    <lineage>
        <taxon>Bacteria</taxon>
        <taxon>Pseudomonadati</taxon>
        <taxon>Pseudomonadota</taxon>
        <taxon>Gammaproteobacteria</taxon>
        <taxon>Alteromonadales</taxon>
        <taxon>Ferrimonadaceae</taxon>
        <taxon>Paraferrimonas</taxon>
    </lineage>
</organism>
<dbReference type="Pfam" id="PF23562">
    <property type="entry name" value="AMP-binding_C_3"/>
    <property type="match status" value="1"/>
</dbReference>
<reference evidence="6 7" key="1">
    <citation type="journal article" date="2014" name="Int. J. Syst. Evol. Microbiol.">
        <title>Complete genome sequence of Corynebacterium casei LMG S-19264T (=DSM 44701T), isolated from a smear-ripened cheese.</title>
        <authorList>
            <consortium name="US DOE Joint Genome Institute (JGI-PGF)"/>
            <person name="Walter F."/>
            <person name="Albersmeier A."/>
            <person name="Kalinowski J."/>
            <person name="Ruckert C."/>
        </authorList>
    </citation>
    <scope>NUCLEOTIDE SEQUENCE [LARGE SCALE GENOMIC DNA]</scope>
    <source>
        <strain evidence="6 7">NBRC 112785</strain>
    </source>
</reference>
<evidence type="ECO:0000256" key="4">
    <source>
        <dbReference type="SAM" id="Coils"/>
    </source>
</evidence>
<dbReference type="SUPFAM" id="SSF56801">
    <property type="entry name" value="Acetyl-CoA synthetase-like"/>
    <property type="match status" value="1"/>
</dbReference>
<feature type="domain" description="AMP-dependent synthetase/ligase" evidence="5">
    <location>
        <begin position="33"/>
        <end position="439"/>
    </location>
</feature>
<dbReference type="PANTHER" id="PTHR43272:SF32">
    <property type="entry name" value="AMP-DEPENDENT SYNTHETASE_LIGASE DOMAIN-CONTAINING PROTEIN"/>
    <property type="match status" value="1"/>
</dbReference>
<keyword evidence="2" id="KW-0276">Fatty acid metabolism</keyword>
<dbReference type="Gene3D" id="3.40.50.12780">
    <property type="entry name" value="N-terminal domain of ligase-like"/>
    <property type="match status" value="1"/>
</dbReference>
<dbReference type="EMBL" id="BSPO01000003">
    <property type="protein sequence ID" value="GLS84771.1"/>
    <property type="molecule type" value="Genomic_DNA"/>
</dbReference>
<dbReference type="InterPro" id="IPR020845">
    <property type="entry name" value="AMP-binding_CS"/>
</dbReference>
<evidence type="ECO:0000256" key="1">
    <source>
        <dbReference type="ARBA" id="ARBA00022598"/>
    </source>
</evidence>
<dbReference type="Pfam" id="PF00501">
    <property type="entry name" value="AMP-binding"/>
    <property type="match status" value="1"/>
</dbReference>
<feature type="coiled-coil region" evidence="4">
    <location>
        <begin position="542"/>
        <end position="569"/>
    </location>
</feature>
<evidence type="ECO:0000256" key="3">
    <source>
        <dbReference type="ARBA" id="ARBA00023098"/>
    </source>
</evidence>
<name>A0AA37X0J9_9GAMM</name>
<keyword evidence="7" id="KW-1185">Reference proteome</keyword>
<dbReference type="GO" id="GO:0004467">
    <property type="term" value="F:long-chain fatty acid-CoA ligase activity"/>
    <property type="evidence" value="ECO:0007669"/>
    <property type="project" value="TreeGrafter"/>
</dbReference>
<dbReference type="GO" id="GO:0016020">
    <property type="term" value="C:membrane"/>
    <property type="evidence" value="ECO:0007669"/>
    <property type="project" value="TreeGrafter"/>
</dbReference>
<comment type="caution">
    <text evidence="6">The sequence shown here is derived from an EMBL/GenBank/DDBJ whole genome shotgun (WGS) entry which is preliminary data.</text>
</comment>
<dbReference type="AlphaFoldDB" id="A0AA37X0J9"/>
<dbReference type="Proteomes" id="UP001157439">
    <property type="component" value="Unassembled WGS sequence"/>
</dbReference>
<dbReference type="InterPro" id="IPR000873">
    <property type="entry name" value="AMP-dep_synth/lig_dom"/>
</dbReference>
<evidence type="ECO:0000256" key="2">
    <source>
        <dbReference type="ARBA" id="ARBA00022832"/>
    </source>
</evidence>
<gene>
    <name evidence="6" type="primary">icfE</name>
    <name evidence="6" type="ORF">GCM10007894_27480</name>
</gene>
<keyword evidence="4" id="KW-0175">Coiled coil</keyword>
<dbReference type="PANTHER" id="PTHR43272">
    <property type="entry name" value="LONG-CHAIN-FATTY-ACID--COA LIGASE"/>
    <property type="match status" value="1"/>
</dbReference>
<dbReference type="PROSITE" id="PS00455">
    <property type="entry name" value="AMP_BINDING"/>
    <property type="match status" value="1"/>
</dbReference>
<evidence type="ECO:0000259" key="5">
    <source>
        <dbReference type="Pfam" id="PF00501"/>
    </source>
</evidence>
<evidence type="ECO:0000313" key="6">
    <source>
        <dbReference type="EMBL" id="GLS84771.1"/>
    </source>
</evidence>
<accession>A0AA37X0J9</accession>
<sequence length="625" mass="69493">MCTLKNISLELVVENSLSDLHLVKLIQSRITDCAEKPALSYKEKGNWQTMLWSELGVQASSLAKALIKFDVNVQDKVAIFSQNSEKWVLADLAATQVRAVVVPIYPTNTDEQAAYIVNDSQAKVIFVGDQEQYDKLIKVVDNCASLTQIVLMNPSITTHDLSISQCYFDEAVKLESSAFNEQLEERIEHANLDDLLTLIYTSGTTGEPKGVMLDYRNFASTTSQHAQVLDYGKTDRSLAFLPLSHVFERGWTLYSLGQGAEVGLLDDPSQVQSAMAEFKPTVMCAVPRFYEKVYSAVADKVSNAPANKQRLFAWALAQGNKRFVAENGGKPLSLLSKLQLALADKLVLSKLRQVLGGNMRFMPCGGAKLDDVVHEFFQSIGITLMCGYGLTETTATVTCGIPGAISIKGNGGVLPQTQVKIGNNDEILVKGDTVMKGYYNRPQDTADVFEDGWFKTGDAGYLDEKGQLHITDRLKELMKTSNGKYIAPQRVEGMVGREPLIEQVAIVADARNYVSALIVPAFDSLEAWAKEKGIEYKDKLELIQHSDVLEHFERRLKEVQQELANFEQVKKFTLLPREFCMTRGELTPTLKLRRKVINQRFAEEIDNMYARAKQLVGGKSLSARA</sequence>
<proteinExistence type="predicted"/>
<protein>
    <submittedName>
        <fullName evidence="6">Long-chain-fatty-acid--CoA ligase IcfE</fullName>
    </submittedName>
</protein>
<dbReference type="CDD" id="cd05907">
    <property type="entry name" value="VL_LC_FACS_like"/>
    <property type="match status" value="1"/>
</dbReference>
<keyword evidence="1 6" id="KW-0436">Ligase</keyword>
<dbReference type="InterPro" id="IPR042099">
    <property type="entry name" value="ANL_N_sf"/>
</dbReference>